<dbReference type="PANTHER" id="PTHR24148">
    <property type="entry name" value="ANKYRIN REPEAT DOMAIN-CONTAINING PROTEIN 39 HOMOLOG-RELATED"/>
    <property type="match status" value="1"/>
</dbReference>
<gene>
    <name evidence="2" type="ORF">CGCSCA2_v006051</name>
</gene>
<dbReference type="OrthoDB" id="5571888at2759"/>
<evidence type="ECO:0000259" key="1">
    <source>
        <dbReference type="Pfam" id="PF06985"/>
    </source>
</evidence>
<dbReference type="Proteomes" id="UP000711996">
    <property type="component" value="Unassembled WGS sequence"/>
</dbReference>
<evidence type="ECO:0000313" key="2">
    <source>
        <dbReference type="EMBL" id="KAF4859595.1"/>
    </source>
</evidence>
<dbReference type="InterPro" id="IPR010730">
    <property type="entry name" value="HET"/>
</dbReference>
<protein>
    <submittedName>
        <fullName evidence="2">Heterokaryon incompatibility protein 6, OR allele</fullName>
    </submittedName>
</protein>
<organism evidence="2 3">
    <name type="scientific">Colletotrichum siamense</name>
    <name type="common">Anthracnose fungus</name>
    <dbReference type="NCBI Taxonomy" id="690259"/>
    <lineage>
        <taxon>Eukaryota</taxon>
        <taxon>Fungi</taxon>
        <taxon>Dikarya</taxon>
        <taxon>Ascomycota</taxon>
        <taxon>Pezizomycotina</taxon>
        <taxon>Sordariomycetes</taxon>
        <taxon>Hypocreomycetidae</taxon>
        <taxon>Glomerellales</taxon>
        <taxon>Glomerellaceae</taxon>
        <taxon>Colletotrichum</taxon>
        <taxon>Colletotrichum gloeosporioides species complex</taxon>
    </lineage>
</organism>
<dbReference type="Pfam" id="PF26639">
    <property type="entry name" value="Het-6_barrel"/>
    <property type="match status" value="1"/>
</dbReference>
<dbReference type="PANTHER" id="PTHR24148:SF64">
    <property type="entry name" value="HETEROKARYON INCOMPATIBILITY DOMAIN-CONTAINING PROTEIN"/>
    <property type="match status" value="1"/>
</dbReference>
<feature type="domain" description="Heterokaryon incompatibility" evidence="1">
    <location>
        <begin position="69"/>
        <end position="210"/>
    </location>
</feature>
<proteinExistence type="predicted"/>
<keyword evidence="3" id="KW-1185">Reference proteome</keyword>
<reference evidence="2" key="1">
    <citation type="submission" date="2019-06" db="EMBL/GenBank/DDBJ databases">
        <authorList>
            <person name="Gan P."/>
            <person name="Shirasu K."/>
        </authorList>
    </citation>
    <scope>NUCLEOTIDE SEQUENCE [LARGE SCALE GENOMIC DNA]</scope>
    <source>
        <strain evidence="2">CAD2</strain>
    </source>
</reference>
<dbReference type="EMBL" id="QPMT01000016">
    <property type="protein sequence ID" value="KAF4859595.1"/>
    <property type="molecule type" value="Genomic_DNA"/>
</dbReference>
<accession>A0A9P5K5M5</accession>
<dbReference type="InterPro" id="IPR052895">
    <property type="entry name" value="HetReg/Transcr_Mod"/>
</dbReference>
<comment type="caution">
    <text evidence="2">The sequence shown here is derived from an EMBL/GenBank/DDBJ whole genome shotgun (WGS) entry which is preliminary data.</text>
</comment>
<dbReference type="AlphaFoldDB" id="A0A9P5K5M5"/>
<name>A0A9P5K5M5_COLSI</name>
<evidence type="ECO:0000313" key="3">
    <source>
        <dbReference type="Proteomes" id="UP000711996"/>
    </source>
</evidence>
<dbReference type="Pfam" id="PF06985">
    <property type="entry name" value="HET"/>
    <property type="match status" value="1"/>
</dbReference>
<sequence length="640" mass="72047">MAWSQVVVGDRDAIIEGSSGVSPFDNIYSALPIATEELRILNVHPASSVTSPVVADLFIENFRTQRKSYEALSYTWGDSTSPETITVNGVETNVTRNLRLALQTLRHQSRKPGGFKLWVDSICINQDNVPERNVQVAQMGKIYSQASHVAIWLGDASETSEAAMRLVNNCHKLNSDIEVIESVINDELGGRALTELLQRRYWKRMWVFQEIVLSRSATVYCGQHSARWDDFKRLDSISGRPFLWPGLEIRQGWIFDLRRALFGITQFCIGRTEAGDMTNVLQPTRNLESSDPHDKLYALLGVCDSDPFPPPDYSKPARDVYIDFTKSIIGQDDDLSILLTAGPWNPENGEDIGLPTWTPDYRGMKGMDIRYFAASHLGYFDATKGELPSQKASMHSSNPGSLPTDGIILDVVTGTVNLEAGEKSRQRVLEQIDPRGLGPHPTGKSQFEAFFETMIFYNIKLHGGNGLNSSVRKENLIRLTVGFIRELQLFYQGNRVHENNEVKDHMEFEIPSSELFDTAAEEYHRLFTTDPEDLHWRREEYVLRTEEVTQGSLTSIFATASNYIGRGLTSIRDGDVIAVLFGCKLPVVLRKCCQPSTFQFISPCYVSGIMNGEAVDELDYECFSDENGSHALRLRRLYLV</sequence>